<dbReference type="InterPro" id="IPR040442">
    <property type="entry name" value="Pyrv_kinase-like_dom_sf"/>
</dbReference>
<dbReference type="SUPFAM" id="SSF51621">
    <property type="entry name" value="Phosphoenolpyruvate/pyruvate domain"/>
    <property type="match status" value="1"/>
</dbReference>
<dbReference type="GO" id="GO:0016832">
    <property type="term" value="F:aldehyde-lyase activity"/>
    <property type="evidence" value="ECO:0007669"/>
    <property type="project" value="TreeGrafter"/>
</dbReference>
<keyword evidence="6" id="KW-1185">Reference proteome</keyword>
<name>A0A7X2PBF8_9SPIO</name>
<keyword evidence="3" id="KW-0456">Lyase</keyword>
<reference evidence="5 6" key="1">
    <citation type="submission" date="2019-08" db="EMBL/GenBank/DDBJ databases">
        <title>In-depth cultivation of the pig gut microbiome towards novel bacterial diversity and tailored functional studies.</title>
        <authorList>
            <person name="Wylensek D."/>
            <person name="Hitch T.C.A."/>
            <person name="Clavel T."/>
        </authorList>
    </citation>
    <scope>NUCLEOTIDE SEQUENCE [LARGE SCALE GENOMIC DNA]</scope>
    <source>
        <strain evidence="5 6">NM-380-WT-3C1</strain>
    </source>
</reference>
<comment type="caution">
    <text evidence="5">The sequence shown here is derived from an EMBL/GenBank/DDBJ whole genome shotgun (WGS) entry which is preliminary data.</text>
</comment>
<dbReference type="GO" id="GO:0005737">
    <property type="term" value="C:cytoplasm"/>
    <property type="evidence" value="ECO:0007669"/>
    <property type="project" value="TreeGrafter"/>
</dbReference>
<evidence type="ECO:0000256" key="1">
    <source>
        <dbReference type="ARBA" id="ARBA00005568"/>
    </source>
</evidence>
<dbReference type="Proteomes" id="UP000460549">
    <property type="component" value="Unassembled WGS sequence"/>
</dbReference>
<dbReference type="Gene3D" id="3.20.20.60">
    <property type="entry name" value="Phosphoenolpyruvate-binding domains"/>
    <property type="match status" value="1"/>
</dbReference>
<dbReference type="RefSeq" id="WP_154424706.1">
    <property type="nucleotide sequence ID" value="NZ_VUNN01000004.1"/>
</dbReference>
<organism evidence="5 6">
    <name type="scientific">Bullifex porci</name>
    <dbReference type="NCBI Taxonomy" id="2606638"/>
    <lineage>
        <taxon>Bacteria</taxon>
        <taxon>Pseudomonadati</taxon>
        <taxon>Spirochaetota</taxon>
        <taxon>Spirochaetia</taxon>
        <taxon>Spirochaetales</taxon>
        <taxon>Spirochaetaceae</taxon>
        <taxon>Bullifex</taxon>
    </lineage>
</organism>
<dbReference type="Pfam" id="PF03328">
    <property type="entry name" value="HpcH_HpaI"/>
    <property type="match status" value="1"/>
</dbReference>
<accession>A0A7X2PBF8</accession>
<proteinExistence type="inferred from homology"/>
<evidence type="ECO:0000256" key="3">
    <source>
        <dbReference type="ARBA" id="ARBA00023239"/>
    </source>
</evidence>
<sequence length="259" mass="28935">MRNSLKEIMKKRTVFGMTVCSGNPAVIEMMAKCGLDFAFIDTEHNPRSVGQCTELVLAARLYGISPLLRVTKPDEVEIRKALEIGAEGVIIPHIKTVEEMKTCVRGAKFPPLGRRGIDIGVRSDCYGLEDYPNSDYRKYSNETELVIPMLEDFEFVDDIENLMSVPGIDAINFGPADLSNSIDKFEGYDMDHGYVADSLEKLRKQAEPRGIGIMAPAGRTAESAQKLIDKGVTMVIMSSDYNLWREDLVSIGKEIRKYK</sequence>
<dbReference type="PANTHER" id="PTHR30502">
    <property type="entry name" value="2-KETO-3-DEOXY-L-RHAMNONATE ALDOLASE"/>
    <property type="match status" value="1"/>
</dbReference>
<protein>
    <submittedName>
        <fullName evidence="5">2,4-dihydroxyhept-2-ene-1,7-dioic acid aldolase</fullName>
    </submittedName>
</protein>
<dbReference type="InterPro" id="IPR005000">
    <property type="entry name" value="Aldolase/citrate-lyase_domain"/>
</dbReference>
<comment type="similarity">
    <text evidence="1">Belongs to the HpcH/HpaI aldolase family.</text>
</comment>
<dbReference type="InterPro" id="IPR050251">
    <property type="entry name" value="HpcH-HpaI_aldolase"/>
</dbReference>
<feature type="domain" description="HpcH/HpaI aldolase/citrate lyase" evidence="4">
    <location>
        <begin position="16"/>
        <end position="242"/>
    </location>
</feature>
<dbReference type="PANTHER" id="PTHR30502:SF0">
    <property type="entry name" value="PHOSPHOENOLPYRUVATE CARBOXYLASE FAMILY PROTEIN"/>
    <property type="match status" value="1"/>
</dbReference>
<gene>
    <name evidence="5" type="ORF">FYJ80_03295</name>
</gene>
<evidence type="ECO:0000256" key="2">
    <source>
        <dbReference type="ARBA" id="ARBA00022723"/>
    </source>
</evidence>
<evidence type="ECO:0000313" key="5">
    <source>
        <dbReference type="EMBL" id="MSU05804.1"/>
    </source>
</evidence>
<dbReference type="GO" id="GO:0046872">
    <property type="term" value="F:metal ion binding"/>
    <property type="evidence" value="ECO:0007669"/>
    <property type="project" value="UniProtKB-KW"/>
</dbReference>
<dbReference type="AlphaFoldDB" id="A0A7X2PBF8"/>
<dbReference type="EMBL" id="VUNN01000004">
    <property type="protein sequence ID" value="MSU05804.1"/>
    <property type="molecule type" value="Genomic_DNA"/>
</dbReference>
<evidence type="ECO:0000259" key="4">
    <source>
        <dbReference type="Pfam" id="PF03328"/>
    </source>
</evidence>
<keyword evidence="2" id="KW-0479">Metal-binding</keyword>
<evidence type="ECO:0000313" key="6">
    <source>
        <dbReference type="Proteomes" id="UP000460549"/>
    </source>
</evidence>
<dbReference type="InterPro" id="IPR015813">
    <property type="entry name" value="Pyrv/PenolPyrv_kinase-like_dom"/>
</dbReference>